<dbReference type="Proteomes" id="UP001148614">
    <property type="component" value="Unassembled WGS sequence"/>
</dbReference>
<dbReference type="InterPro" id="IPR002052">
    <property type="entry name" value="DNA_methylase_N6_adenine_CS"/>
</dbReference>
<dbReference type="InterPro" id="IPR029063">
    <property type="entry name" value="SAM-dependent_MTases_sf"/>
</dbReference>
<dbReference type="GO" id="GO:0008168">
    <property type="term" value="F:methyltransferase activity"/>
    <property type="evidence" value="ECO:0007669"/>
    <property type="project" value="InterPro"/>
</dbReference>
<feature type="compositionally biased region" description="Low complexity" evidence="1">
    <location>
        <begin position="732"/>
        <end position="742"/>
    </location>
</feature>
<dbReference type="InterPro" id="IPR010730">
    <property type="entry name" value="HET"/>
</dbReference>
<reference evidence="3" key="1">
    <citation type="submission" date="2022-07" db="EMBL/GenBank/DDBJ databases">
        <title>Genome Sequence of Xylaria arbuscula.</title>
        <authorList>
            <person name="Buettner E."/>
        </authorList>
    </citation>
    <scope>NUCLEOTIDE SEQUENCE</scope>
    <source>
        <strain evidence="3">VT107</strain>
    </source>
</reference>
<dbReference type="EMBL" id="JANPWZ010000185">
    <property type="protein sequence ID" value="KAJ3578662.1"/>
    <property type="molecule type" value="Genomic_DNA"/>
</dbReference>
<accession>A0A9W8TP80</accession>
<dbReference type="Gene3D" id="1.10.8.10">
    <property type="entry name" value="DNA helicase RuvA subunit, C-terminal domain"/>
    <property type="match status" value="1"/>
</dbReference>
<evidence type="ECO:0000259" key="2">
    <source>
        <dbReference type="Pfam" id="PF06985"/>
    </source>
</evidence>
<feature type="region of interest" description="Disordered" evidence="1">
    <location>
        <begin position="690"/>
        <end position="742"/>
    </location>
</feature>
<dbReference type="PROSITE" id="PS00092">
    <property type="entry name" value="N6_MTASE"/>
    <property type="match status" value="1"/>
</dbReference>
<dbReference type="VEuPathDB" id="FungiDB:F4678DRAFT_442455"/>
<dbReference type="SUPFAM" id="SSF53335">
    <property type="entry name" value="S-adenosyl-L-methionine-dependent methyltransferases"/>
    <property type="match status" value="1"/>
</dbReference>
<gene>
    <name evidence="3" type="ORF">NPX13_g1904</name>
</gene>
<organism evidence="3 4">
    <name type="scientific">Xylaria arbuscula</name>
    <dbReference type="NCBI Taxonomy" id="114810"/>
    <lineage>
        <taxon>Eukaryota</taxon>
        <taxon>Fungi</taxon>
        <taxon>Dikarya</taxon>
        <taxon>Ascomycota</taxon>
        <taxon>Pezizomycotina</taxon>
        <taxon>Sordariomycetes</taxon>
        <taxon>Xylariomycetidae</taxon>
        <taxon>Xylariales</taxon>
        <taxon>Xylariaceae</taxon>
        <taxon>Xylaria</taxon>
    </lineage>
</organism>
<sequence length="1139" mass="126978">MAATPDLNDTSLRSSIYTPLDYTQLQVRFIEIVPSATDDQEVSCRLEIMDLSNNTPYAALSYVWGNSNCTEDILVNGIKLPVTINLASALRQFRKDGFPQHPSIGELQWLWVDAICIDQSNIEEKSRQIPLMGKIYGNASSVLSWLGSPNSHRLDVAIQTIHDIAPIIDVKSDGLSSKRQEEIVYAGFKWLVSTLGPDIYCASGSTTTGWQALLALADTEYWKRAWVIQEMALAQSPSTHWFICGSAFATFAEMFLFHSFIEALKEANPPALSEYSSRSTERRTWWRLVGSPVYRMSALQMVKKMKRIARCQPSGDHLPIFDVAVLMGTCCSATLPQDLVYATLAIAQESSIVPDYTKSIKEVYLDAAKLSVSTGLTTFLQNSSHVLNDDNIHDLPSWLPVLDDLPLPPEAFFVCQHAKKRSLFENYIASQPPVVVGDVLRAQGAVCARVNLLKNLNFYLDGDEMKGPFHLCVDYIIDFYGLPKTFMVMSNSVAAVKRPLEDLLDVLDWMAKDSRKKVPSFGYLSCGLNLSSVAWSFVILLCFSGWLTPYEQKEVCIRLCLPDGVELNRFMASCFIKLDEISYNEEQMENVAIDQSKVEYQGFLQTLRNRFLFQTDTGNLGLGPPGMKEGDLVCVINEHNLPVLLREISGPGGSVSHFEHIGGCYVSGFSGDEPVTMVANGELAHVNAAAAEEEEERAQRNRRIGIGARSSRQHRPSEGESSKVRRKRRPSGAVALAGTGADACAARETKEDTIARLVARRGAGEPLQYVLGSQPFGDLEILCEKGVLIPRAETEAWVSRLADIIFSSPPSTNLRPSSSRDDPGNRTEAVGCLRILDLCSGTGCISLGLYARGVEDFRRRQRVIERIERDREKEMGDKKEPPVRVFGFDVEPRAVRLARRNFEHNFCREANAPSNSRCDFSASEGTIQGGDVAFQQADIFTDEWMAYLEEEENEEMRTSRQEEKEGNTRHRLPRVDVLVSNPPYISQRGFEVDTARSVRNYEPKLALVPLSPIAPPSTTPCAPEDIFYKRLLDLADTLRPRVAAFEVGDMKQAMRVVEMVLAPSTAQQQQEQEQEQHLDPDVTGLRRRTGARWDIVEIWRDSPDSRPLDSEEDAIVVCGKEVPVRGAGHGRVVFLKSTG</sequence>
<evidence type="ECO:0000256" key="1">
    <source>
        <dbReference type="SAM" id="MobiDB-lite"/>
    </source>
</evidence>
<protein>
    <recommendedName>
        <fullName evidence="2">Heterokaryon incompatibility domain-containing protein</fullName>
    </recommendedName>
</protein>
<dbReference type="PANTHER" id="PTHR24148:SF64">
    <property type="entry name" value="HETEROKARYON INCOMPATIBILITY DOMAIN-CONTAINING PROTEIN"/>
    <property type="match status" value="1"/>
</dbReference>
<dbReference type="Pfam" id="PF06985">
    <property type="entry name" value="HET"/>
    <property type="match status" value="1"/>
</dbReference>
<evidence type="ECO:0000313" key="3">
    <source>
        <dbReference type="EMBL" id="KAJ3578662.1"/>
    </source>
</evidence>
<dbReference type="VEuPathDB" id="FungiDB:F4678DRAFT_448540"/>
<dbReference type="VEuPathDB" id="FungiDB:F4678DRAFT_108354"/>
<dbReference type="AlphaFoldDB" id="A0A9W8TP80"/>
<evidence type="ECO:0000313" key="4">
    <source>
        <dbReference type="Proteomes" id="UP001148614"/>
    </source>
</evidence>
<dbReference type="GO" id="GO:0003676">
    <property type="term" value="F:nucleic acid binding"/>
    <property type="evidence" value="ECO:0007669"/>
    <property type="project" value="InterPro"/>
</dbReference>
<proteinExistence type="predicted"/>
<name>A0A9W8TP80_9PEZI</name>
<keyword evidence="4" id="KW-1185">Reference proteome</keyword>
<dbReference type="Gene3D" id="3.40.50.150">
    <property type="entry name" value="Vaccinia Virus protein VP39"/>
    <property type="match status" value="1"/>
</dbReference>
<dbReference type="PANTHER" id="PTHR24148">
    <property type="entry name" value="ANKYRIN REPEAT DOMAIN-CONTAINING PROTEIN 39 HOMOLOG-RELATED"/>
    <property type="match status" value="1"/>
</dbReference>
<feature type="region of interest" description="Disordered" evidence="1">
    <location>
        <begin position="1065"/>
        <end position="1084"/>
    </location>
</feature>
<comment type="caution">
    <text evidence="3">The sequence shown here is derived from an EMBL/GenBank/DDBJ whole genome shotgun (WGS) entry which is preliminary data.</text>
</comment>
<feature type="domain" description="Heterokaryon incompatibility" evidence="2">
    <location>
        <begin position="57"/>
        <end position="230"/>
    </location>
</feature>
<dbReference type="InterPro" id="IPR052895">
    <property type="entry name" value="HetReg/Transcr_Mod"/>
</dbReference>
<dbReference type="GO" id="GO:0032259">
    <property type="term" value="P:methylation"/>
    <property type="evidence" value="ECO:0007669"/>
    <property type="project" value="InterPro"/>
</dbReference>